<dbReference type="GO" id="GO:0046983">
    <property type="term" value="F:protein dimerization activity"/>
    <property type="evidence" value="ECO:0007669"/>
    <property type="project" value="InterPro"/>
</dbReference>
<organism evidence="2 3">
    <name type="scientific">Stephania yunnanensis</name>
    <dbReference type="NCBI Taxonomy" id="152371"/>
    <lineage>
        <taxon>Eukaryota</taxon>
        <taxon>Viridiplantae</taxon>
        <taxon>Streptophyta</taxon>
        <taxon>Embryophyta</taxon>
        <taxon>Tracheophyta</taxon>
        <taxon>Spermatophyta</taxon>
        <taxon>Magnoliopsida</taxon>
        <taxon>Ranunculales</taxon>
        <taxon>Menispermaceae</taxon>
        <taxon>Menispermoideae</taxon>
        <taxon>Cissampelideae</taxon>
        <taxon>Stephania</taxon>
    </lineage>
</organism>
<dbReference type="EMBL" id="JBBNAF010000002">
    <property type="protein sequence ID" value="KAK9162551.1"/>
    <property type="molecule type" value="Genomic_DNA"/>
</dbReference>
<comment type="caution">
    <text evidence="2">The sequence shown here is derived from an EMBL/GenBank/DDBJ whole genome shotgun (WGS) entry which is preliminary data.</text>
</comment>
<sequence length="89" mass="9751">MTRDILSIPVSTVAFKASFSVGGCVLDRYRSSLKPENAKAIICLRDWICEGLEVGQDCKLDLESITEDVFNLTMSDDPWSTSCSNSVGN</sequence>
<gene>
    <name evidence="2" type="ORF">Syun_003453</name>
</gene>
<dbReference type="PANTHER" id="PTHR23272:SF167">
    <property type="entry name" value="ZINC FINGER BED DOMAIN-CONTAINING PROTEIN RICESLEEPER 2-LIKE"/>
    <property type="match status" value="1"/>
</dbReference>
<proteinExistence type="predicted"/>
<dbReference type="AlphaFoldDB" id="A0AAP0Q3X0"/>
<dbReference type="Pfam" id="PF05699">
    <property type="entry name" value="Dimer_Tnp_hAT"/>
    <property type="match status" value="1"/>
</dbReference>
<dbReference type="Proteomes" id="UP001420932">
    <property type="component" value="Unassembled WGS sequence"/>
</dbReference>
<accession>A0AAP0Q3X0</accession>
<dbReference type="PANTHER" id="PTHR23272">
    <property type="entry name" value="BED FINGER-RELATED"/>
    <property type="match status" value="1"/>
</dbReference>
<evidence type="ECO:0000313" key="3">
    <source>
        <dbReference type="Proteomes" id="UP001420932"/>
    </source>
</evidence>
<dbReference type="SUPFAM" id="SSF53098">
    <property type="entry name" value="Ribonuclease H-like"/>
    <property type="match status" value="1"/>
</dbReference>
<dbReference type="InterPro" id="IPR008906">
    <property type="entry name" value="HATC_C_dom"/>
</dbReference>
<name>A0AAP0Q3X0_9MAGN</name>
<keyword evidence="3" id="KW-1185">Reference proteome</keyword>
<evidence type="ECO:0000259" key="1">
    <source>
        <dbReference type="Pfam" id="PF05699"/>
    </source>
</evidence>
<dbReference type="InterPro" id="IPR012337">
    <property type="entry name" value="RNaseH-like_sf"/>
</dbReference>
<evidence type="ECO:0000313" key="2">
    <source>
        <dbReference type="EMBL" id="KAK9162551.1"/>
    </source>
</evidence>
<protein>
    <recommendedName>
        <fullName evidence="1">HAT C-terminal dimerisation domain-containing protein</fullName>
    </recommendedName>
</protein>
<reference evidence="2 3" key="1">
    <citation type="submission" date="2024-01" db="EMBL/GenBank/DDBJ databases">
        <title>Genome assemblies of Stephania.</title>
        <authorList>
            <person name="Yang L."/>
        </authorList>
    </citation>
    <scope>NUCLEOTIDE SEQUENCE [LARGE SCALE GENOMIC DNA]</scope>
    <source>
        <strain evidence="2">YNDBR</strain>
        <tissue evidence="2">Leaf</tissue>
    </source>
</reference>
<feature type="domain" description="HAT C-terminal dimerisation" evidence="1">
    <location>
        <begin position="1"/>
        <end position="48"/>
    </location>
</feature>